<dbReference type="InterPro" id="IPR000835">
    <property type="entry name" value="HTH_MarR-typ"/>
</dbReference>
<comment type="caution">
    <text evidence="2">The sequence shown here is derived from an EMBL/GenBank/DDBJ whole genome shotgun (WGS) entry which is preliminary data.</text>
</comment>
<reference evidence="2 3" key="1">
    <citation type="submission" date="2014-03" db="EMBL/GenBank/DDBJ databases">
        <title>The draft genome sequence of Thalassospira mesophila JCM 18969.</title>
        <authorList>
            <person name="Lai Q."/>
            <person name="Shao Z."/>
        </authorList>
    </citation>
    <scope>NUCLEOTIDE SEQUENCE [LARGE SCALE GENOMIC DNA]</scope>
    <source>
        <strain evidence="2 3">JCM 18969</strain>
    </source>
</reference>
<dbReference type="OrthoDB" id="511972at2"/>
<proteinExistence type="predicted"/>
<dbReference type="STRING" id="1293891.TMES_10485"/>
<dbReference type="SMART" id="SM00347">
    <property type="entry name" value="HTH_MARR"/>
    <property type="match status" value="1"/>
</dbReference>
<name>A0A1Y2KZP6_9PROT</name>
<dbReference type="InterPro" id="IPR036390">
    <property type="entry name" value="WH_DNA-bd_sf"/>
</dbReference>
<sequence length="152" mass="16927">MTDPTEIPVSDSPSALALATELHAILGRLRRKLRAQAHMGDLKWTQKSVLRYLEKDGPATVTVLARAEGVRPQSMGAHITALVKAGLVEGHPDPSDGRQTLLSLTQSCRDWMQASRAVREDWLYHMILENFSNKEQQTLSDATDLLRRIVDS</sequence>
<dbReference type="PANTHER" id="PTHR39515:SF2">
    <property type="entry name" value="HTH-TYPE TRANSCRIPTIONAL REGULATOR RV0880"/>
    <property type="match status" value="1"/>
</dbReference>
<protein>
    <submittedName>
        <fullName evidence="2">MarR family transcriptional regulator</fullName>
    </submittedName>
</protein>
<keyword evidence="3" id="KW-1185">Reference proteome</keyword>
<dbReference type="Pfam" id="PF12802">
    <property type="entry name" value="MarR_2"/>
    <property type="match status" value="1"/>
</dbReference>
<dbReference type="PANTHER" id="PTHR39515">
    <property type="entry name" value="CONSERVED PROTEIN"/>
    <property type="match status" value="1"/>
</dbReference>
<evidence type="ECO:0000259" key="1">
    <source>
        <dbReference type="PROSITE" id="PS50995"/>
    </source>
</evidence>
<dbReference type="EMBL" id="JFKA01000004">
    <property type="protein sequence ID" value="OSQ38303.1"/>
    <property type="molecule type" value="Genomic_DNA"/>
</dbReference>
<organism evidence="2 3">
    <name type="scientific">Thalassospira mesophila</name>
    <dbReference type="NCBI Taxonomy" id="1293891"/>
    <lineage>
        <taxon>Bacteria</taxon>
        <taxon>Pseudomonadati</taxon>
        <taxon>Pseudomonadota</taxon>
        <taxon>Alphaproteobacteria</taxon>
        <taxon>Rhodospirillales</taxon>
        <taxon>Thalassospiraceae</taxon>
        <taxon>Thalassospira</taxon>
    </lineage>
</organism>
<dbReference type="GO" id="GO:0003700">
    <property type="term" value="F:DNA-binding transcription factor activity"/>
    <property type="evidence" value="ECO:0007669"/>
    <property type="project" value="InterPro"/>
</dbReference>
<dbReference type="InterPro" id="IPR052526">
    <property type="entry name" value="HTH-type_Bedaq_tolerance"/>
</dbReference>
<gene>
    <name evidence="2" type="ORF">TMES_10485</name>
</gene>
<dbReference type="Gene3D" id="1.10.10.10">
    <property type="entry name" value="Winged helix-like DNA-binding domain superfamily/Winged helix DNA-binding domain"/>
    <property type="match status" value="1"/>
</dbReference>
<feature type="domain" description="HTH marR-type" evidence="1">
    <location>
        <begin position="19"/>
        <end position="151"/>
    </location>
</feature>
<dbReference type="Proteomes" id="UP000193391">
    <property type="component" value="Unassembled WGS sequence"/>
</dbReference>
<accession>A0A1Y2KZP6</accession>
<dbReference type="PROSITE" id="PS50995">
    <property type="entry name" value="HTH_MARR_2"/>
    <property type="match status" value="1"/>
</dbReference>
<evidence type="ECO:0000313" key="3">
    <source>
        <dbReference type="Proteomes" id="UP000193391"/>
    </source>
</evidence>
<dbReference type="InterPro" id="IPR036388">
    <property type="entry name" value="WH-like_DNA-bd_sf"/>
</dbReference>
<dbReference type="AlphaFoldDB" id="A0A1Y2KZP6"/>
<evidence type="ECO:0000313" key="2">
    <source>
        <dbReference type="EMBL" id="OSQ38303.1"/>
    </source>
</evidence>
<dbReference type="SUPFAM" id="SSF46785">
    <property type="entry name" value="Winged helix' DNA-binding domain"/>
    <property type="match status" value="1"/>
</dbReference>
<dbReference type="RefSeq" id="WP_085582255.1">
    <property type="nucleotide sequence ID" value="NZ_JFKA01000004.1"/>
</dbReference>